<feature type="domain" description="Myb-like" evidence="3">
    <location>
        <begin position="299"/>
        <end position="346"/>
    </location>
</feature>
<dbReference type="PANTHER" id="PTHR47122:SF8">
    <property type="entry name" value="MYB-LIKE DOMAIN-CONTAINING PROTEIN"/>
    <property type="match status" value="1"/>
</dbReference>
<dbReference type="PANTHER" id="PTHR47122">
    <property type="entry name" value="MYB-LIKE DNA-BINDING DOMAIN CONTAINING PROTEIN, EXPRESSED"/>
    <property type="match status" value="1"/>
</dbReference>
<accession>A0A9Q1LVI2</accession>
<dbReference type="SUPFAM" id="SSF46689">
    <property type="entry name" value="Homeodomain-like"/>
    <property type="match status" value="1"/>
</dbReference>
<dbReference type="EMBL" id="JAJAGQ010000014">
    <property type="protein sequence ID" value="KAJ8543954.1"/>
    <property type="molecule type" value="Genomic_DNA"/>
</dbReference>
<dbReference type="GO" id="GO:0000976">
    <property type="term" value="F:transcription cis-regulatory region binding"/>
    <property type="evidence" value="ECO:0007669"/>
    <property type="project" value="UniProtKB-ARBA"/>
</dbReference>
<evidence type="ECO:0000313" key="5">
    <source>
        <dbReference type="EMBL" id="KAJ8543954.1"/>
    </source>
</evidence>
<evidence type="ECO:0000256" key="2">
    <source>
        <dbReference type="ARBA" id="ARBA00023242"/>
    </source>
</evidence>
<reference evidence="6" key="1">
    <citation type="journal article" date="2023" name="Proc. Natl. Acad. Sci. U.S.A.">
        <title>Genomic and structural basis for evolution of tropane alkaloid biosynthesis.</title>
        <authorList>
            <person name="Wanga Y.-J."/>
            <person name="Taina T."/>
            <person name="Yua J.-Y."/>
            <person name="Lia J."/>
            <person name="Xua B."/>
            <person name="Chenc J."/>
            <person name="D'Auriad J.C."/>
            <person name="Huanga J.-P."/>
            <person name="Huanga S.-X."/>
        </authorList>
    </citation>
    <scope>NUCLEOTIDE SEQUENCE [LARGE SCALE GENOMIC DNA]</scope>
    <source>
        <strain evidence="6">cv. KIB-2019</strain>
    </source>
</reference>
<dbReference type="PROSITE" id="PS50090">
    <property type="entry name" value="MYB_LIKE"/>
    <property type="match status" value="1"/>
</dbReference>
<organism evidence="5 6">
    <name type="scientific">Anisodus acutangulus</name>
    <dbReference type="NCBI Taxonomy" id="402998"/>
    <lineage>
        <taxon>Eukaryota</taxon>
        <taxon>Viridiplantae</taxon>
        <taxon>Streptophyta</taxon>
        <taxon>Embryophyta</taxon>
        <taxon>Tracheophyta</taxon>
        <taxon>Spermatophyta</taxon>
        <taxon>Magnoliopsida</taxon>
        <taxon>eudicotyledons</taxon>
        <taxon>Gunneridae</taxon>
        <taxon>Pentapetalae</taxon>
        <taxon>asterids</taxon>
        <taxon>lamiids</taxon>
        <taxon>Solanales</taxon>
        <taxon>Solanaceae</taxon>
        <taxon>Solanoideae</taxon>
        <taxon>Hyoscyameae</taxon>
        <taxon>Anisodus</taxon>
    </lineage>
</organism>
<dbReference type="Proteomes" id="UP001152561">
    <property type="component" value="Unassembled WGS sequence"/>
</dbReference>
<dbReference type="AlphaFoldDB" id="A0A9Q1LVI2"/>
<gene>
    <name evidence="5" type="ORF">K7X08_025572</name>
</gene>
<dbReference type="InterPro" id="IPR017930">
    <property type="entry name" value="Myb_dom"/>
</dbReference>
<dbReference type="InterPro" id="IPR001005">
    <property type="entry name" value="SANT/Myb"/>
</dbReference>
<dbReference type="CDD" id="cd11660">
    <property type="entry name" value="SANT_TRF"/>
    <property type="match status" value="1"/>
</dbReference>
<dbReference type="SMART" id="SM00717">
    <property type="entry name" value="SANT"/>
    <property type="match status" value="1"/>
</dbReference>
<keyword evidence="6" id="KW-1185">Reference proteome</keyword>
<name>A0A9Q1LVI2_9SOLA</name>
<evidence type="ECO:0000259" key="3">
    <source>
        <dbReference type="PROSITE" id="PS50090"/>
    </source>
</evidence>
<sequence length="424" mass="48717">MQTTMDSLEYNWKTPNENAKIFQQEPEQVVGAAPVYFASEEEAIGVEHLLAEPETTFKEFSALESVLTKSDHDAVQRGLNEEDKTNEKVYYPCEQFLDGLSYGYDENYCSISWEDYPLDIELEEESPTVHDVTRDISYKNFIFPKCSLDGENERAKVPPASCENLLTASTAFASIFNFRRKPRVQRVKRREHIQWNSFKWDSKELAEENVKCDGTKLGISEQRYYRGAKVSSQGLGKGNSQVGCVQLPPRLPIEDRLLGQVDSSGTFSDQSSDNTSEDDWTIGTETRTTTQYRKHNKYWSTPEVVKLVEGVSKYGVGRWSGIKRMFFQSSVRRSPADLKDKWRNLLRTSSRQLRRGVDAKKKHGVRSIPHEVLNRVRELAVIYPYSRQRRARVLPTVLVASSSKVEFDNQCFSMNEQDALNFTY</sequence>
<feature type="domain" description="HTH myb-type" evidence="4">
    <location>
        <begin position="299"/>
        <end position="350"/>
    </location>
</feature>
<keyword evidence="2" id="KW-0539">Nucleus</keyword>
<dbReference type="GO" id="GO:0005634">
    <property type="term" value="C:nucleus"/>
    <property type="evidence" value="ECO:0007669"/>
    <property type="project" value="UniProtKB-SubCell"/>
</dbReference>
<dbReference type="Pfam" id="PF00249">
    <property type="entry name" value="Myb_DNA-binding"/>
    <property type="match status" value="1"/>
</dbReference>
<dbReference type="Gene3D" id="1.10.246.220">
    <property type="match status" value="1"/>
</dbReference>
<comment type="caution">
    <text evidence="5">The sequence shown here is derived from an EMBL/GenBank/DDBJ whole genome shotgun (WGS) entry which is preliminary data.</text>
</comment>
<dbReference type="InterPro" id="IPR009057">
    <property type="entry name" value="Homeodomain-like_sf"/>
</dbReference>
<protein>
    <submittedName>
        <fullName evidence="5">Uncharacterized protein</fullName>
    </submittedName>
</protein>
<evidence type="ECO:0000256" key="1">
    <source>
        <dbReference type="ARBA" id="ARBA00004123"/>
    </source>
</evidence>
<dbReference type="PROSITE" id="PS51294">
    <property type="entry name" value="HTH_MYB"/>
    <property type="match status" value="1"/>
</dbReference>
<dbReference type="OrthoDB" id="608866at2759"/>
<dbReference type="GO" id="GO:0010597">
    <property type="term" value="P:green leaf volatile biosynthetic process"/>
    <property type="evidence" value="ECO:0007669"/>
    <property type="project" value="UniProtKB-ARBA"/>
</dbReference>
<proteinExistence type="predicted"/>
<evidence type="ECO:0000313" key="6">
    <source>
        <dbReference type="Proteomes" id="UP001152561"/>
    </source>
</evidence>
<comment type="subcellular location">
    <subcellularLocation>
        <location evidence="1">Nucleus</location>
    </subcellularLocation>
</comment>
<evidence type="ECO:0000259" key="4">
    <source>
        <dbReference type="PROSITE" id="PS51294"/>
    </source>
</evidence>